<dbReference type="AlphaFoldDB" id="A0A1U8DQ59"/>
<evidence type="ECO:0000256" key="1">
    <source>
        <dbReference type="ARBA" id="ARBA00022723"/>
    </source>
</evidence>
<evidence type="ECO:0000313" key="9">
    <source>
        <dbReference type="RefSeq" id="XP_014383337.1"/>
    </source>
</evidence>
<dbReference type="InterPro" id="IPR016047">
    <property type="entry name" value="M23ase_b-sheet_dom"/>
</dbReference>
<accession>A0A1U8DQ59</accession>
<evidence type="ECO:0000259" key="7">
    <source>
        <dbReference type="Pfam" id="PF01551"/>
    </source>
</evidence>
<name>A0A1U8DQ59_ALLSI</name>
<gene>
    <name evidence="9" type="primary">LOC102377621</name>
</gene>
<feature type="chain" id="PRO_5010539838" evidence="6">
    <location>
        <begin position="19"/>
        <end position="151"/>
    </location>
</feature>
<evidence type="ECO:0000256" key="5">
    <source>
        <dbReference type="ARBA" id="ARBA00024361"/>
    </source>
</evidence>
<dbReference type="OrthoDB" id="5911921at2759"/>
<evidence type="ECO:0000256" key="6">
    <source>
        <dbReference type="SAM" id="SignalP"/>
    </source>
</evidence>
<dbReference type="Proteomes" id="UP000189705">
    <property type="component" value="Unplaced"/>
</dbReference>
<sequence>MLTMKVIVLAGLLSIVAAGPWGQVCDGNPGNNKRTCDRHGCGHYGAPRGKGVHRGVDVLCQDGSTVRAPFSGRIDRRANPYGNGNAVDNGVQLSGSGYCIKMFYIQPVKYSGSIKKGETLGRMLPMQSVYPGIQSHVHIQNCDRSDPTRNL</sequence>
<feature type="signal peptide" evidence="6">
    <location>
        <begin position="1"/>
        <end position="18"/>
    </location>
</feature>
<keyword evidence="1" id="KW-0479">Metal-binding</keyword>
<keyword evidence="8" id="KW-1185">Reference proteome</keyword>
<evidence type="ECO:0000256" key="3">
    <source>
        <dbReference type="ARBA" id="ARBA00022833"/>
    </source>
</evidence>
<keyword evidence="4" id="KW-1015">Disulfide bond</keyword>
<evidence type="ECO:0000313" key="8">
    <source>
        <dbReference type="Proteomes" id="UP000189705"/>
    </source>
</evidence>
<dbReference type="PANTHER" id="PTHR11329:SF0">
    <property type="entry name" value="LEUKOCYTE CELL-DERIVED CHEMOTAXIN-2"/>
    <property type="match status" value="1"/>
</dbReference>
<dbReference type="InterPro" id="IPR008663">
    <property type="entry name" value="LECT2"/>
</dbReference>
<feature type="domain" description="M23ase beta-sheet core" evidence="7">
    <location>
        <begin position="52"/>
        <end position="140"/>
    </location>
</feature>
<dbReference type="PANTHER" id="PTHR11329">
    <property type="entry name" value="LEUKOCYTE CELL-DERIVED CHEMOTAXIN 2"/>
    <property type="match status" value="1"/>
</dbReference>
<dbReference type="GeneID" id="102377621"/>
<keyword evidence="3" id="KW-0862">Zinc</keyword>
<dbReference type="GO" id="GO:0046872">
    <property type="term" value="F:metal ion binding"/>
    <property type="evidence" value="ECO:0007669"/>
    <property type="project" value="UniProtKB-KW"/>
</dbReference>
<dbReference type="Gene3D" id="2.70.70.10">
    <property type="entry name" value="Glucose Permease (Domain IIA)"/>
    <property type="match status" value="1"/>
</dbReference>
<proteinExistence type="inferred from homology"/>
<evidence type="ECO:0000256" key="2">
    <source>
        <dbReference type="ARBA" id="ARBA00022729"/>
    </source>
</evidence>
<dbReference type="KEGG" id="asn:102377621"/>
<protein>
    <submittedName>
        <fullName evidence="9">Leukocyte cell-derived chemotaxin-2-like</fullName>
    </submittedName>
</protein>
<dbReference type="FunFam" id="2.70.70.10:FF:000011">
    <property type="entry name" value="Leukocyte cell-derived chemotaxin-2"/>
    <property type="match status" value="1"/>
</dbReference>
<comment type="similarity">
    <text evidence="5">Belongs to the LECT2/MIM-1 family.</text>
</comment>
<dbReference type="InterPro" id="IPR011055">
    <property type="entry name" value="Dup_hybrid_motif"/>
</dbReference>
<evidence type="ECO:0000256" key="4">
    <source>
        <dbReference type="ARBA" id="ARBA00023157"/>
    </source>
</evidence>
<keyword evidence="2 6" id="KW-0732">Signal</keyword>
<organism evidence="8 9">
    <name type="scientific">Alligator sinensis</name>
    <name type="common">Chinese alligator</name>
    <dbReference type="NCBI Taxonomy" id="38654"/>
    <lineage>
        <taxon>Eukaryota</taxon>
        <taxon>Metazoa</taxon>
        <taxon>Chordata</taxon>
        <taxon>Craniata</taxon>
        <taxon>Vertebrata</taxon>
        <taxon>Euteleostomi</taxon>
        <taxon>Archelosauria</taxon>
        <taxon>Archosauria</taxon>
        <taxon>Crocodylia</taxon>
        <taxon>Alligatoridae</taxon>
        <taxon>Alligatorinae</taxon>
        <taxon>Alligator</taxon>
    </lineage>
</organism>
<reference evidence="9" key="1">
    <citation type="submission" date="2025-08" db="UniProtKB">
        <authorList>
            <consortium name="RefSeq"/>
        </authorList>
    </citation>
    <scope>IDENTIFICATION</scope>
</reference>
<dbReference type="Pfam" id="PF01551">
    <property type="entry name" value="Peptidase_M23"/>
    <property type="match status" value="1"/>
</dbReference>
<dbReference type="InParanoid" id="A0A1U8DQ59"/>
<dbReference type="RefSeq" id="XP_014383337.1">
    <property type="nucleotide sequence ID" value="XM_014527851.2"/>
</dbReference>